<comment type="caution">
    <text evidence="1">The sequence shown here is derived from an EMBL/GenBank/DDBJ whole genome shotgun (WGS) entry which is preliminary data.</text>
</comment>
<accession>A0A3E1Y6I8</accession>
<protein>
    <submittedName>
        <fullName evidence="1">Uncharacterized protein</fullName>
    </submittedName>
</protein>
<sequence>MRGITFLVYFLILFSKGDQNTTGRTFGGNDNYSQIPFIAANTPAVIEETTEDAQIRDVSEDLEADFMVSDNVEDEDPTSCFSLKYKLLANRQNLITNLVHLNYQHRYFKSPPTFSGQIFYKYLLQGALRI</sequence>
<dbReference type="AlphaFoldDB" id="A0A3E1Y6I8"/>
<evidence type="ECO:0000313" key="2">
    <source>
        <dbReference type="Proteomes" id="UP000260644"/>
    </source>
</evidence>
<dbReference type="Proteomes" id="UP000260644">
    <property type="component" value="Unassembled WGS sequence"/>
</dbReference>
<keyword evidence="2" id="KW-1185">Reference proteome</keyword>
<gene>
    <name evidence="1" type="ORF">DVR12_20850</name>
</gene>
<proteinExistence type="predicted"/>
<organism evidence="1 2">
    <name type="scientific">Chitinophaga silvatica</name>
    <dbReference type="NCBI Taxonomy" id="2282649"/>
    <lineage>
        <taxon>Bacteria</taxon>
        <taxon>Pseudomonadati</taxon>
        <taxon>Bacteroidota</taxon>
        <taxon>Chitinophagia</taxon>
        <taxon>Chitinophagales</taxon>
        <taxon>Chitinophagaceae</taxon>
        <taxon>Chitinophaga</taxon>
    </lineage>
</organism>
<dbReference type="EMBL" id="QPMM01000011">
    <property type="protein sequence ID" value="RFS20167.1"/>
    <property type="molecule type" value="Genomic_DNA"/>
</dbReference>
<name>A0A3E1Y6I8_9BACT</name>
<reference evidence="1 2" key="1">
    <citation type="submission" date="2018-07" db="EMBL/GenBank/DDBJ databases">
        <title>Chitinophaga K2CV101002-2 sp. nov., isolated from a monsoon evergreen broad-leaved forest soil.</title>
        <authorList>
            <person name="Lv Y."/>
        </authorList>
    </citation>
    <scope>NUCLEOTIDE SEQUENCE [LARGE SCALE GENOMIC DNA]</scope>
    <source>
        <strain evidence="1 2">GDMCC 1.1288</strain>
    </source>
</reference>
<evidence type="ECO:0000313" key="1">
    <source>
        <dbReference type="EMBL" id="RFS20167.1"/>
    </source>
</evidence>